<feature type="chain" id="PRO_5015589147" evidence="2">
    <location>
        <begin position="25"/>
        <end position="162"/>
    </location>
</feature>
<feature type="signal peptide" evidence="2">
    <location>
        <begin position="1"/>
        <end position="24"/>
    </location>
</feature>
<sequence length="162" mass="17335">MSCMPISTALYNFLSLLFFPSSSGMHISSFLARLLHLSLKALTMASTPAALKVAFGVAMCVMLLHSSMGRQPVVYNSCFEGCISRCNGNSSAARGCCKINSCSASSCDNPCARSCCESCTSSAYYPFGKCMSSQEKDFGYCMSPCMTDCNNKCVNGQVPYTP</sequence>
<protein>
    <submittedName>
        <fullName evidence="3">Uncharacterized protein</fullName>
    </submittedName>
</protein>
<organism evidence="3 4">
    <name type="scientific">Panicum hallii var. hallii</name>
    <dbReference type="NCBI Taxonomy" id="1504633"/>
    <lineage>
        <taxon>Eukaryota</taxon>
        <taxon>Viridiplantae</taxon>
        <taxon>Streptophyta</taxon>
        <taxon>Embryophyta</taxon>
        <taxon>Tracheophyta</taxon>
        <taxon>Spermatophyta</taxon>
        <taxon>Magnoliopsida</taxon>
        <taxon>Liliopsida</taxon>
        <taxon>Poales</taxon>
        <taxon>Poaceae</taxon>
        <taxon>PACMAD clade</taxon>
        <taxon>Panicoideae</taxon>
        <taxon>Panicodae</taxon>
        <taxon>Paniceae</taxon>
        <taxon>Panicinae</taxon>
        <taxon>Panicum</taxon>
        <taxon>Panicum sect. Panicum</taxon>
    </lineage>
</organism>
<proteinExistence type="predicted"/>
<evidence type="ECO:0000256" key="1">
    <source>
        <dbReference type="SAM" id="Phobius"/>
    </source>
</evidence>
<keyword evidence="2" id="KW-0732">Signal</keyword>
<evidence type="ECO:0000313" key="4">
    <source>
        <dbReference type="Proteomes" id="UP000244336"/>
    </source>
</evidence>
<dbReference type="Proteomes" id="UP000244336">
    <property type="component" value="Chromosome 3"/>
</dbReference>
<reference evidence="3 4" key="1">
    <citation type="submission" date="2018-04" db="EMBL/GenBank/DDBJ databases">
        <title>WGS assembly of Panicum hallii var. hallii HAL2.</title>
        <authorList>
            <person name="Lovell J."/>
            <person name="Jenkins J."/>
            <person name="Lowry D."/>
            <person name="Mamidi S."/>
            <person name="Sreedasyam A."/>
            <person name="Weng X."/>
            <person name="Barry K."/>
            <person name="Bonette J."/>
            <person name="Campitelli B."/>
            <person name="Daum C."/>
            <person name="Gordon S."/>
            <person name="Gould B."/>
            <person name="Lipzen A."/>
            <person name="MacQueen A."/>
            <person name="Palacio-Mejia J."/>
            <person name="Plott C."/>
            <person name="Shakirov E."/>
            <person name="Shu S."/>
            <person name="Yoshinaga Y."/>
            <person name="Zane M."/>
            <person name="Rokhsar D."/>
            <person name="Grimwood J."/>
            <person name="Schmutz J."/>
            <person name="Juenger T."/>
        </authorList>
    </citation>
    <scope>NUCLEOTIDE SEQUENCE [LARGE SCALE GENOMIC DNA]</scope>
    <source>
        <strain evidence="4">cv. HAL2</strain>
    </source>
</reference>
<evidence type="ECO:0000313" key="3">
    <source>
        <dbReference type="EMBL" id="PUZ66961.1"/>
    </source>
</evidence>
<keyword evidence="4" id="KW-1185">Reference proteome</keyword>
<dbReference type="EMBL" id="CM009751">
    <property type="protein sequence ID" value="PUZ66961.1"/>
    <property type="molecule type" value="Genomic_DNA"/>
</dbReference>
<dbReference type="STRING" id="1504633.A0A2T7EGL4"/>
<dbReference type="OrthoDB" id="658336at2759"/>
<keyword evidence="1" id="KW-0812">Transmembrane</keyword>
<keyword evidence="1" id="KW-0472">Membrane</keyword>
<keyword evidence="1" id="KW-1133">Transmembrane helix</keyword>
<dbReference type="AlphaFoldDB" id="A0A2T7EGL4"/>
<feature type="transmembrane region" description="Helical" evidence="1">
    <location>
        <begin position="48"/>
        <end position="65"/>
    </location>
</feature>
<gene>
    <name evidence="3" type="ORF">GQ55_3G391500</name>
</gene>
<dbReference type="Gramene" id="PUZ66961">
    <property type="protein sequence ID" value="PUZ66961"/>
    <property type="gene ID" value="GQ55_3G391500"/>
</dbReference>
<evidence type="ECO:0000256" key="2">
    <source>
        <dbReference type="SAM" id="SignalP"/>
    </source>
</evidence>
<accession>A0A2T7EGL4</accession>
<name>A0A2T7EGL4_9POAL</name>